<evidence type="ECO:0000256" key="14">
    <source>
        <dbReference type="ARBA" id="ARBA00069031"/>
    </source>
</evidence>
<organism evidence="20 21">
    <name type="scientific">Podarcis muralis</name>
    <name type="common">Wall lizard</name>
    <name type="synonym">Lacerta muralis</name>
    <dbReference type="NCBI Taxonomy" id="64176"/>
    <lineage>
        <taxon>Eukaryota</taxon>
        <taxon>Metazoa</taxon>
        <taxon>Chordata</taxon>
        <taxon>Craniata</taxon>
        <taxon>Vertebrata</taxon>
        <taxon>Euteleostomi</taxon>
        <taxon>Lepidosauria</taxon>
        <taxon>Squamata</taxon>
        <taxon>Bifurcata</taxon>
        <taxon>Unidentata</taxon>
        <taxon>Episquamata</taxon>
        <taxon>Laterata</taxon>
        <taxon>Lacertibaenia</taxon>
        <taxon>Lacertidae</taxon>
        <taxon>Podarcis</taxon>
    </lineage>
</organism>
<evidence type="ECO:0000256" key="13">
    <source>
        <dbReference type="ARBA" id="ARBA00062925"/>
    </source>
</evidence>
<evidence type="ECO:0000256" key="12">
    <source>
        <dbReference type="ARBA" id="ARBA00059993"/>
    </source>
</evidence>
<dbReference type="GO" id="GO:0016339">
    <property type="term" value="P:calcium-dependent cell-cell adhesion via plasma membrane cell adhesion molecules"/>
    <property type="evidence" value="ECO:0007669"/>
    <property type="project" value="TreeGrafter"/>
</dbReference>
<dbReference type="GO" id="GO:0015630">
    <property type="term" value="C:microtubule cytoskeleton"/>
    <property type="evidence" value="ECO:0007669"/>
    <property type="project" value="Ensembl"/>
</dbReference>
<dbReference type="GO" id="GO:0070097">
    <property type="term" value="F:delta-catenin binding"/>
    <property type="evidence" value="ECO:0007669"/>
    <property type="project" value="Ensembl"/>
</dbReference>
<dbReference type="GO" id="GO:0035710">
    <property type="term" value="P:CD4-positive, alpha-beta T cell activation"/>
    <property type="evidence" value="ECO:0007669"/>
    <property type="project" value="Ensembl"/>
</dbReference>
<keyword evidence="3 17" id="KW-0812">Transmembrane</keyword>
<evidence type="ECO:0000256" key="6">
    <source>
        <dbReference type="ARBA" id="ARBA00022737"/>
    </source>
</evidence>
<dbReference type="GO" id="GO:0016342">
    <property type="term" value="C:catenin complex"/>
    <property type="evidence" value="ECO:0007669"/>
    <property type="project" value="TreeGrafter"/>
</dbReference>
<evidence type="ECO:0000256" key="7">
    <source>
        <dbReference type="ARBA" id="ARBA00022837"/>
    </source>
</evidence>
<evidence type="ECO:0000256" key="16">
    <source>
        <dbReference type="SAM" id="MobiDB-lite"/>
    </source>
</evidence>
<dbReference type="PROSITE" id="PS50268">
    <property type="entry name" value="CADHERIN_2"/>
    <property type="match status" value="4"/>
</dbReference>
<name>A0A670I2T4_PODMU</name>
<dbReference type="Pfam" id="PF00028">
    <property type="entry name" value="Cadherin"/>
    <property type="match status" value="3"/>
</dbReference>
<dbReference type="GO" id="GO:0005912">
    <property type="term" value="C:adherens junction"/>
    <property type="evidence" value="ECO:0007669"/>
    <property type="project" value="TreeGrafter"/>
</dbReference>
<dbReference type="FunFam" id="2.60.40.60:FF:000095">
    <property type="entry name" value="Cadherin 13"/>
    <property type="match status" value="1"/>
</dbReference>
<dbReference type="OMA" id="MRSGSHP"/>
<dbReference type="PANTHER" id="PTHR24027:SF78">
    <property type="entry name" value="CADHERIN-LIKE PROTEIN 26"/>
    <property type="match status" value="1"/>
</dbReference>
<dbReference type="Ensembl" id="ENSPMRT00000006096.1">
    <property type="protein sequence ID" value="ENSPMRP00000005732.1"/>
    <property type="gene ID" value="ENSPMRG00000003890.1"/>
</dbReference>
<feature type="chain" id="PRO_5025694118" description="Cadherin-like protein 26" evidence="18">
    <location>
        <begin position="21"/>
        <end position="863"/>
    </location>
</feature>
<dbReference type="GeneTree" id="ENSGT00940000161589"/>
<keyword evidence="2" id="KW-1003">Cell membrane</keyword>
<evidence type="ECO:0000256" key="9">
    <source>
        <dbReference type="ARBA" id="ARBA00022989"/>
    </source>
</evidence>
<reference evidence="20" key="3">
    <citation type="submission" date="2025-09" db="UniProtKB">
        <authorList>
            <consortium name="Ensembl"/>
        </authorList>
    </citation>
    <scope>IDENTIFICATION</scope>
</reference>
<evidence type="ECO:0000256" key="4">
    <source>
        <dbReference type="ARBA" id="ARBA00022723"/>
    </source>
</evidence>
<dbReference type="GO" id="GO:0044331">
    <property type="term" value="P:cell-cell adhesion mediated by cadherin"/>
    <property type="evidence" value="ECO:0007669"/>
    <property type="project" value="TreeGrafter"/>
</dbReference>
<dbReference type="SUPFAM" id="SSF49313">
    <property type="entry name" value="Cadherin-like"/>
    <property type="match status" value="5"/>
</dbReference>
<evidence type="ECO:0000256" key="11">
    <source>
        <dbReference type="ARBA" id="ARBA00023180"/>
    </source>
</evidence>
<dbReference type="Gene3D" id="4.10.900.10">
    <property type="entry name" value="TCF3-CBD (Catenin binding domain)"/>
    <property type="match status" value="1"/>
</dbReference>
<evidence type="ECO:0000256" key="2">
    <source>
        <dbReference type="ARBA" id="ARBA00022475"/>
    </source>
</evidence>
<dbReference type="GO" id="GO:0045294">
    <property type="term" value="F:alpha-catenin binding"/>
    <property type="evidence" value="ECO:0007669"/>
    <property type="project" value="Ensembl"/>
</dbReference>
<feature type="region of interest" description="Disordered" evidence="16">
    <location>
        <begin position="707"/>
        <end position="738"/>
    </location>
</feature>
<dbReference type="FunFam" id="2.60.40.60:FF:000031">
    <property type="entry name" value="Cadherin 3"/>
    <property type="match status" value="1"/>
</dbReference>
<feature type="transmembrane region" description="Helical" evidence="17">
    <location>
        <begin position="622"/>
        <end position="648"/>
    </location>
</feature>
<dbReference type="InterPro" id="IPR020894">
    <property type="entry name" value="Cadherin_CS"/>
</dbReference>
<evidence type="ECO:0000256" key="1">
    <source>
        <dbReference type="ARBA" id="ARBA00004251"/>
    </source>
</evidence>
<dbReference type="SMART" id="SM00112">
    <property type="entry name" value="CA"/>
    <property type="match status" value="4"/>
</dbReference>
<evidence type="ECO:0000256" key="3">
    <source>
        <dbReference type="ARBA" id="ARBA00022692"/>
    </source>
</evidence>
<dbReference type="PRINTS" id="PR00205">
    <property type="entry name" value="CADHERIN"/>
</dbReference>
<dbReference type="InterPro" id="IPR039808">
    <property type="entry name" value="Cadherin"/>
</dbReference>
<dbReference type="Proteomes" id="UP000472272">
    <property type="component" value="Chromosome 6"/>
</dbReference>
<reference evidence="20" key="2">
    <citation type="submission" date="2025-08" db="UniProtKB">
        <authorList>
            <consortium name="Ensembl"/>
        </authorList>
    </citation>
    <scope>IDENTIFICATION</scope>
</reference>
<dbReference type="AlphaFoldDB" id="A0A670I2T4"/>
<gene>
    <name evidence="20" type="primary">CDH26</name>
</gene>
<keyword evidence="4" id="KW-0479">Metal-binding</keyword>
<comment type="subcellular location">
    <subcellularLocation>
        <location evidence="1">Cell membrane</location>
        <topology evidence="1">Single-pass type I membrane protein</topology>
    </subcellularLocation>
</comment>
<keyword evidence="7 15" id="KW-0106">Calcium</keyword>
<dbReference type="PROSITE" id="PS00232">
    <property type="entry name" value="CADHERIN_1"/>
    <property type="match status" value="1"/>
</dbReference>
<evidence type="ECO:0000256" key="17">
    <source>
        <dbReference type="SAM" id="Phobius"/>
    </source>
</evidence>
<keyword evidence="5 18" id="KW-0732">Signal</keyword>
<dbReference type="FunFam" id="2.60.40.60:FF:000202">
    <property type="entry name" value="cadherin-8 isoform X4"/>
    <property type="match status" value="1"/>
</dbReference>
<evidence type="ECO:0000256" key="5">
    <source>
        <dbReference type="ARBA" id="ARBA00022729"/>
    </source>
</evidence>
<evidence type="ECO:0000259" key="19">
    <source>
        <dbReference type="PROSITE" id="PS50268"/>
    </source>
</evidence>
<reference evidence="20 21" key="1">
    <citation type="journal article" date="2019" name="Proc. Natl. Acad. Sci. U.S.A.">
        <title>Regulatory changes in pterin and carotenoid genes underlie balanced color polymorphisms in the wall lizard.</title>
        <authorList>
            <person name="Andrade P."/>
            <person name="Pinho C."/>
            <person name="Perez I de Lanuza G."/>
            <person name="Afonso S."/>
            <person name="Brejcha J."/>
            <person name="Rubin C.J."/>
            <person name="Wallerman O."/>
            <person name="Pereira P."/>
            <person name="Sabatino S.J."/>
            <person name="Bellati A."/>
            <person name="Pellitteri-Rosa D."/>
            <person name="Bosakova Z."/>
            <person name="Bunikis I."/>
            <person name="Carretero M.A."/>
            <person name="Feiner N."/>
            <person name="Marsik P."/>
            <person name="Pauperio F."/>
            <person name="Salvi D."/>
            <person name="Soler L."/>
            <person name="While G.M."/>
            <person name="Uller T."/>
            <person name="Font E."/>
            <person name="Andersson L."/>
            <person name="Carneiro M."/>
        </authorList>
    </citation>
    <scope>NUCLEOTIDE SEQUENCE</scope>
</reference>
<dbReference type="Gene3D" id="2.60.40.60">
    <property type="entry name" value="Cadherins"/>
    <property type="match status" value="5"/>
</dbReference>
<sequence>MPLRRAFFSGAALFLLTVLAINSSYHVLGDDRSLRKTVHKRSSQDLKVLNSLRPLRRTKRRWVITTLELEEEDKGPFPKRVGELFNDVSRKRDINVKYLISGPGVDEYPEPGLFSIEDDVNGHVSVHRSIDRERNPSFTIRFDVADRTTNEIVDRSLLFNVKIKDINDNAPEFSKKEFNITMKENHDRNEPVFNATAYDKDEEGTPNSLVEHSLVLQTPRTKEPIFTIDPSSGLIRVTGCSDYQETSAFRLLVKATDHGNPRLSSTATINIAVEDSNNNAPLLAKGTHYLNIPEGKTEHGILRLQVEDKDSPKTPAWRAKYKILGGDDTENFSIETDPDTNEGVLSIIKPLVYDKHNKRRLVISVENEEPFFICEGGQMRSSPGNQEAYVNINIIDENDAPQFHPSALVLWKEEGMIPGNTIAHYTAKDPDTTPHIIRYKIASDPGGWVTVDEHSGTVTNVKTLDRESPHMNNSVYTIVIHAIDDGVPPQTGTGTIQLHLSDLNDNAPMLVTSLLVVCSRKEKGPFLVKAEDKDSDLYAEPFTFQLVETNGNVQDSWKLGQNFDDSVELFMLKSLPSGIYEVPLHIFDRQGFYVEQTLHVGVCSCRDGITCEQELKLASMSVGLGAGAVAAIVAGFLLLILGLALLLWCSSTPESKKGPPFIPYEEGSQTLIHYNEESQQALSQDTPDMGDPATSSTVYAQISKEKAQTIKRPTGASTSHSRTSSQVHYEQNLPDDHRMTQTKLTVPVGSIASPITIPEYFQMIPGWHQQTTLLPPNSKKRWKNPHDRMLETLDEILNQKLNHIADLEDNGVSYAPHVYAEEGILEKSESVLSLPVVDDHSLPPDFLATLGPKFTTLDKICSK</sequence>
<dbReference type="GO" id="GO:0007043">
    <property type="term" value="P:cell-cell junction assembly"/>
    <property type="evidence" value="ECO:0007669"/>
    <property type="project" value="TreeGrafter"/>
</dbReference>
<accession>A0A670I2T4</accession>
<keyword evidence="11" id="KW-0325">Glycoprotein</keyword>
<dbReference type="GO" id="GO:0008013">
    <property type="term" value="F:beta-catenin binding"/>
    <property type="evidence" value="ECO:0007669"/>
    <property type="project" value="Ensembl"/>
</dbReference>
<evidence type="ECO:0000313" key="20">
    <source>
        <dbReference type="Ensembl" id="ENSPMRP00000005732.1"/>
    </source>
</evidence>
<feature type="compositionally biased region" description="Polar residues" evidence="16">
    <location>
        <begin position="715"/>
        <end position="729"/>
    </location>
</feature>
<proteinExistence type="predicted"/>
<dbReference type="InterPro" id="IPR027397">
    <property type="entry name" value="Catenin-bd_sf"/>
</dbReference>
<keyword evidence="9 17" id="KW-1133">Transmembrane helix</keyword>
<keyword evidence="10 17" id="KW-0472">Membrane</keyword>
<dbReference type="InterPro" id="IPR002126">
    <property type="entry name" value="Cadherin-like_dom"/>
</dbReference>
<dbReference type="InterPro" id="IPR015919">
    <property type="entry name" value="Cadherin-like_sf"/>
</dbReference>
<protein>
    <recommendedName>
        <fullName evidence="14">Cadherin-like protein 26</fullName>
    </recommendedName>
</protein>
<evidence type="ECO:0000256" key="15">
    <source>
        <dbReference type="PROSITE-ProRule" id="PRU00043"/>
    </source>
</evidence>
<feature type="domain" description="Cadherin" evidence="19">
    <location>
        <begin position="414"/>
        <end position="510"/>
    </location>
</feature>
<keyword evidence="21" id="KW-1185">Reference proteome</keyword>
<evidence type="ECO:0000313" key="21">
    <source>
        <dbReference type="Proteomes" id="UP000472272"/>
    </source>
</evidence>
<dbReference type="FunFam" id="2.60.40.60:FF:000158">
    <property type="entry name" value="Dachsous cadherin-related 1"/>
    <property type="match status" value="1"/>
</dbReference>
<comment type="subunit">
    <text evidence="13">Homodimer. Component of a cadherin:catenin adhesion complex composed of at least of CDH26, beta-catenin/CTNNB1, alpha-catenin/CTNNA1 and p120 catenin/CTNND1.</text>
</comment>
<dbReference type="GO" id="GO:0005178">
    <property type="term" value="F:integrin binding"/>
    <property type="evidence" value="ECO:0007669"/>
    <property type="project" value="Ensembl"/>
</dbReference>
<feature type="domain" description="Cadherin" evidence="19">
    <location>
        <begin position="284"/>
        <end position="403"/>
    </location>
</feature>
<dbReference type="PANTHER" id="PTHR24027">
    <property type="entry name" value="CADHERIN-23"/>
    <property type="match status" value="1"/>
</dbReference>
<dbReference type="GO" id="GO:0005509">
    <property type="term" value="F:calcium ion binding"/>
    <property type="evidence" value="ECO:0007669"/>
    <property type="project" value="UniProtKB-UniRule"/>
</dbReference>
<feature type="signal peptide" evidence="18">
    <location>
        <begin position="1"/>
        <end position="20"/>
    </location>
</feature>
<keyword evidence="6" id="KW-0677">Repeat</keyword>
<evidence type="ECO:0000256" key="18">
    <source>
        <dbReference type="SAM" id="SignalP"/>
    </source>
</evidence>
<dbReference type="GO" id="GO:0016477">
    <property type="term" value="P:cell migration"/>
    <property type="evidence" value="ECO:0007669"/>
    <property type="project" value="TreeGrafter"/>
</dbReference>
<dbReference type="GO" id="GO:0034332">
    <property type="term" value="P:adherens junction organization"/>
    <property type="evidence" value="ECO:0007669"/>
    <property type="project" value="TreeGrafter"/>
</dbReference>
<dbReference type="GO" id="GO:0045296">
    <property type="term" value="F:cadherin binding"/>
    <property type="evidence" value="ECO:0007669"/>
    <property type="project" value="TreeGrafter"/>
</dbReference>
<dbReference type="GO" id="GO:0000902">
    <property type="term" value="P:cell morphogenesis"/>
    <property type="evidence" value="ECO:0007669"/>
    <property type="project" value="TreeGrafter"/>
</dbReference>
<dbReference type="CDD" id="cd11304">
    <property type="entry name" value="Cadherin_repeat"/>
    <property type="match status" value="3"/>
</dbReference>
<dbReference type="GO" id="GO:0007156">
    <property type="term" value="P:homophilic cell adhesion via plasma membrane adhesion molecules"/>
    <property type="evidence" value="ECO:0007669"/>
    <property type="project" value="InterPro"/>
</dbReference>
<evidence type="ECO:0000256" key="10">
    <source>
        <dbReference type="ARBA" id="ARBA00023136"/>
    </source>
</evidence>
<keyword evidence="8" id="KW-0130">Cell adhesion</keyword>
<feature type="domain" description="Cadherin" evidence="19">
    <location>
        <begin position="87"/>
        <end position="173"/>
    </location>
</feature>
<evidence type="ECO:0000256" key="8">
    <source>
        <dbReference type="ARBA" id="ARBA00022889"/>
    </source>
</evidence>
<dbReference type="FunFam" id="2.60.40.60:FF:000019">
    <property type="entry name" value="Cadherin 2"/>
    <property type="match status" value="1"/>
</dbReference>
<comment type="function">
    <text evidence="12">Cadherins are calcium-dependent cell adhesion proteins. They preferentially interact with themselves in a homophilic manner in connecting cells; cadherins may thus contribute to the sorting of heterogeneous cell types. Ligand for integrins alpha-E/beta-7, ITGAE:ITGAB7, alpha-4/beta-7, ITGA4:ITGAB7 and alpha-4/beta-1, ITGA4:ITGAB1 through which modulates CD4(+) T cells activation.</text>
</comment>
<feature type="domain" description="Cadherin" evidence="19">
    <location>
        <begin position="174"/>
        <end position="283"/>
    </location>
</feature>